<gene>
    <name evidence="2" type="primary">tgmB</name>
    <name evidence="2" type="ORF">FY004_16520</name>
</gene>
<dbReference type="AlphaFoldDB" id="A0A5D4JIS2"/>
<dbReference type="Proteomes" id="UP000323242">
    <property type="component" value="Unassembled WGS sequence"/>
</dbReference>
<dbReference type="InterPro" id="IPR048936">
    <property type="entry name" value="MvdD-like_ATPgrasp"/>
</dbReference>
<evidence type="ECO:0000313" key="3">
    <source>
        <dbReference type="Proteomes" id="UP000323242"/>
    </source>
</evidence>
<name>A0A5D4JIS2_9ACTN</name>
<proteinExistence type="predicted"/>
<reference evidence="2 3" key="1">
    <citation type="submission" date="2019-08" db="EMBL/GenBank/DDBJ databases">
        <title>Draft genome for granaticin producer strain Streptomyces parvus C05.</title>
        <authorList>
            <person name="Gonzalez-Pimentel J.L."/>
        </authorList>
    </citation>
    <scope>NUCLEOTIDE SEQUENCE [LARGE SCALE GENOMIC DNA]</scope>
    <source>
        <strain evidence="2 3">C05</strain>
    </source>
</reference>
<dbReference type="SUPFAM" id="SSF56059">
    <property type="entry name" value="Glutathione synthetase ATP-binding domain-like"/>
    <property type="match status" value="1"/>
</dbReference>
<dbReference type="GO" id="GO:0009432">
    <property type="term" value="P:SOS response"/>
    <property type="evidence" value="ECO:0007669"/>
    <property type="project" value="TreeGrafter"/>
</dbReference>
<dbReference type="InterPro" id="IPR026449">
    <property type="entry name" value="GRASP_SAV_5884"/>
</dbReference>
<feature type="domain" description="MvdD-like pre-ATP grasp" evidence="1">
    <location>
        <begin position="8"/>
        <end position="125"/>
    </location>
</feature>
<dbReference type="PANTHER" id="PTHR21621:SF0">
    <property type="entry name" value="BETA-CITRYLGLUTAMATE SYNTHASE B-RELATED"/>
    <property type="match status" value="1"/>
</dbReference>
<dbReference type="GO" id="GO:0005737">
    <property type="term" value="C:cytoplasm"/>
    <property type="evidence" value="ECO:0007669"/>
    <property type="project" value="TreeGrafter"/>
</dbReference>
<dbReference type="Gene3D" id="3.30.470.20">
    <property type="entry name" value="ATP-grasp fold, B domain"/>
    <property type="match status" value="1"/>
</dbReference>
<dbReference type="PANTHER" id="PTHR21621">
    <property type="entry name" value="RIBOSOMAL PROTEIN S6 MODIFICATION PROTEIN"/>
    <property type="match status" value="1"/>
</dbReference>
<evidence type="ECO:0000259" key="1">
    <source>
        <dbReference type="Pfam" id="PF21068"/>
    </source>
</evidence>
<sequence>MDDRRGSVLVLTNLHDVTTDIVLRVLAARRVPVVRLDPGTDLLAEASLSASYGTGGQRGTLRTPSRDLDLTRVRSVWVRRPSAYDGPPGLDEHDRRFAREQAFWGIGGVLASLPHAHYVNHLWNNRAAEYKPAQLAAAQQVGLLVPDTLITHAAQEAREFVACHGSGVVYKPLWNSPYRVAGRPHSVWVREVREQEITEAVAVCPHLFQARVDKAFDVRVTAVGPWLSGVRIDSPDLDWRRRQGLMRCEPVDVPGAIDQSVRAYLAHFRLVYGAFDFAVTHDGTWYFLECNPNGQWAWQPPDVTDAIAQALADQLEKGSAP</sequence>
<keyword evidence="3" id="KW-1185">Reference proteome</keyword>
<evidence type="ECO:0000313" key="2">
    <source>
        <dbReference type="EMBL" id="TYR63503.1"/>
    </source>
</evidence>
<comment type="caution">
    <text evidence="2">The sequence shown here is derived from an EMBL/GenBank/DDBJ whole genome shotgun (WGS) entry which is preliminary data.</text>
</comment>
<protein>
    <submittedName>
        <fullName evidence="2">ATP-grasp ribosomal peptide maturase</fullName>
    </submittedName>
</protein>
<organism evidence="2 3">
    <name type="scientific">Streptomyces parvus</name>
    <dbReference type="NCBI Taxonomy" id="66428"/>
    <lineage>
        <taxon>Bacteria</taxon>
        <taxon>Bacillati</taxon>
        <taxon>Actinomycetota</taxon>
        <taxon>Actinomycetes</taxon>
        <taxon>Kitasatosporales</taxon>
        <taxon>Streptomycetaceae</taxon>
        <taxon>Streptomyces</taxon>
    </lineage>
</organism>
<dbReference type="GO" id="GO:0018169">
    <property type="term" value="F:ribosomal S6-glutamic acid ligase activity"/>
    <property type="evidence" value="ECO:0007669"/>
    <property type="project" value="TreeGrafter"/>
</dbReference>
<dbReference type="Pfam" id="PF21068">
    <property type="entry name" value="ATPgraspMvdD"/>
    <property type="match status" value="1"/>
</dbReference>
<dbReference type="NCBIfam" id="TIGR04187">
    <property type="entry name" value="GRASP_SAV_5884"/>
    <property type="match status" value="1"/>
</dbReference>
<dbReference type="EMBL" id="VSZQ01000079">
    <property type="protein sequence ID" value="TYR63503.1"/>
    <property type="molecule type" value="Genomic_DNA"/>
</dbReference>
<dbReference type="RefSeq" id="WP_148902976.1">
    <property type="nucleotide sequence ID" value="NZ_VSZQ01000079.1"/>
</dbReference>
<accession>A0A5D4JIS2</accession>